<protein>
    <submittedName>
        <fullName evidence="2">Uncharacterized protein</fullName>
    </submittedName>
</protein>
<dbReference type="Proteomes" id="UP000826271">
    <property type="component" value="Unassembled WGS sequence"/>
</dbReference>
<gene>
    <name evidence="2" type="ORF">BUALT_Bualt09G0000600</name>
</gene>
<evidence type="ECO:0000256" key="1">
    <source>
        <dbReference type="SAM" id="MobiDB-lite"/>
    </source>
</evidence>
<comment type="caution">
    <text evidence="2">The sequence shown here is derived from an EMBL/GenBank/DDBJ whole genome shotgun (WGS) entry which is preliminary data.</text>
</comment>
<accession>A0AAV6X5A7</accession>
<evidence type="ECO:0000313" key="3">
    <source>
        <dbReference type="Proteomes" id="UP000826271"/>
    </source>
</evidence>
<reference evidence="2" key="1">
    <citation type="submission" date="2019-10" db="EMBL/GenBank/DDBJ databases">
        <authorList>
            <person name="Zhang R."/>
            <person name="Pan Y."/>
            <person name="Wang J."/>
            <person name="Ma R."/>
            <person name="Yu S."/>
        </authorList>
    </citation>
    <scope>NUCLEOTIDE SEQUENCE</scope>
    <source>
        <strain evidence="2">LA-IB0</strain>
        <tissue evidence="2">Leaf</tissue>
    </source>
</reference>
<evidence type="ECO:0000313" key="2">
    <source>
        <dbReference type="EMBL" id="KAG8375837.1"/>
    </source>
</evidence>
<sequence length="201" mass="22236">MMPTQARSSNRPVSRCRAPAPSWHSKLELPTPTGCHRREQIAFRHIARSSYPSERLARFLASMMPTQARSSNRPVSRCRAPAPSWHSKLELPTPTGCHRREQIANRHIARSSYPSERLASFPHLDDAHTSPHGPLKISSPMPVGLPLRGEDIVAIASSRFKRDAHVGTQRSLGLPTGTACSFLVKTMPNQATLVLERLPGC</sequence>
<name>A0AAV6X5A7_9LAMI</name>
<organism evidence="2 3">
    <name type="scientific">Buddleja alternifolia</name>
    <dbReference type="NCBI Taxonomy" id="168488"/>
    <lineage>
        <taxon>Eukaryota</taxon>
        <taxon>Viridiplantae</taxon>
        <taxon>Streptophyta</taxon>
        <taxon>Embryophyta</taxon>
        <taxon>Tracheophyta</taxon>
        <taxon>Spermatophyta</taxon>
        <taxon>Magnoliopsida</taxon>
        <taxon>eudicotyledons</taxon>
        <taxon>Gunneridae</taxon>
        <taxon>Pentapetalae</taxon>
        <taxon>asterids</taxon>
        <taxon>lamiids</taxon>
        <taxon>Lamiales</taxon>
        <taxon>Scrophulariaceae</taxon>
        <taxon>Buddlejeae</taxon>
        <taxon>Buddleja</taxon>
    </lineage>
</organism>
<feature type="compositionally biased region" description="Polar residues" evidence="1">
    <location>
        <begin position="1"/>
        <end position="12"/>
    </location>
</feature>
<dbReference type="AlphaFoldDB" id="A0AAV6X5A7"/>
<keyword evidence="3" id="KW-1185">Reference proteome</keyword>
<dbReference type="EMBL" id="WHWC01000009">
    <property type="protein sequence ID" value="KAG8375837.1"/>
    <property type="molecule type" value="Genomic_DNA"/>
</dbReference>
<feature type="region of interest" description="Disordered" evidence="1">
    <location>
        <begin position="1"/>
        <end position="22"/>
    </location>
</feature>
<proteinExistence type="predicted"/>